<dbReference type="KEGG" id="cpor:BED41_04180"/>
<protein>
    <submittedName>
        <fullName evidence="3">Ethanolamine utilization protein EutN</fullName>
    </submittedName>
</protein>
<keyword evidence="2" id="KW-1283">Bacterial microcompartment</keyword>
<dbReference type="RefSeq" id="WP_066743403.1">
    <property type="nucleotide sequence ID" value="NZ_CALCLR010000034.1"/>
</dbReference>
<dbReference type="PROSITE" id="PS51932">
    <property type="entry name" value="BMV"/>
    <property type="match status" value="1"/>
</dbReference>
<dbReference type="SUPFAM" id="SSF159133">
    <property type="entry name" value="EutN/CcmL-like"/>
    <property type="match status" value="1"/>
</dbReference>
<evidence type="ECO:0000313" key="3">
    <source>
        <dbReference type="EMBL" id="ANZ44356.1"/>
    </source>
</evidence>
<dbReference type="OrthoDB" id="196195at2"/>
<gene>
    <name evidence="3" type="ORF">BED41_04180</name>
</gene>
<comment type="subcellular location">
    <subcellularLocation>
        <location evidence="1">Bacterial microcompartment</location>
    </subcellularLocation>
</comment>
<evidence type="ECO:0000313" key="4">
    <source>
        <dbReference type="Proteomes" id="UP000093044"/>
    </source>
</evidence>
<accession>A0A1B2I315</accession>
<dbReference type="EMBL" id="CP016757">
    <property type="protein sequence ID" value="ANZ44356.1"/>
    <property type="molecule type" value="Genomic_DNA"/>
</dbReference>
<proteinExistence type="predicted"/>
<evidence type="ECO:0000256" key="2">
    <source>
        <dbReference type="ARBA" id="ARBA00024446"/>
    </source>
</evidence>
<dbReference type="InterPro" id="IPR004992">
    <property type="entry name" value="EutN_CcmL"/>
</dbReference>
<dbReference type="PANTHER" id="PTHR36539">
    <property type="entry name" value="ETHANOLAMINE UTILIZATION PROTEIN EUTN"/>
    <property type="match status" value="1"/>
</dbReference>
<reference evidence="3" key="1">
    <citation type="submission" date="2016-08" db="EMBL/GenBank/DDBJ databases">
        <title>Complete genome of Cloacibacillus porcorum.</title>
        <authorList>
            <person name="Looft T."/>
            <person name="Bayles D.O."/>
            <person name="Alt D.P."/>
        </authorList>
    </citation>
    <scope>NUCLEOTIDE SEQUENCE [LARGE SCALE GENOMIC DNA]</scope>
    <source>
        <strain evidence="3">CL-84</strain>
    </source>
</reference>
<dbReference type="Pfam" id="PF03319">
    <property type="entry name" value="EutN_CcmL"/>
    <property type="match status" value="1"/>
</dbReference>
<keyword evidence="4" id="KW-1185">Reference proteome</keyword>
<organism evidence="3 4">
    <name type="scientific">Cloacibacillus porcorum</name>
    <dbReference type="NCBI Taxonomy" id="1197717"/>
    <lineage>
        <taxon>Bacteria</taxon>
        <taxon>Thermotogati</taxon>
        <taxon>Synergistota</taxon>
        <taxon>Synergistia</taxon>
        <taxon>Synergistales</taxon>
        <taxon>Synergistaceae</taxon>
        <taxon>Cloacibacillus</taxon>
    </lineage>
</organism>
<dbReference type="AlphaFoldDB" id="A0A1B2I315"/>
<dbReference type="CDD" id="cd01614">
    <property type="entry name" value="EutN_CcmL"/>
    <property type="match status" value="1"/>
</dbReference>
<evidence type="ECO:0000256" key="1">
    <source>
        <dbReference type="ARBA" id="ARBA00024322"/>
    </source>
</evidence>
<dbReference type="Gene3D" id="2.40.50.220">
    <property type="entry name" value="EutN/Ccml"/>
    <property type="match status" value="1"/>
</dbReference>
<name>A0A1B2I315_9BACT</name>
<sequence>MKVARVIGNIWATRKEQKLSGFTLLILQRINITTGEDDGAPIVAADMIGAGCGEMVLFVGGSSARSAAGDMSLPVDATVVAIVDNFELPGCKRE</sequence>
<dbReference type="GO" id="GO:0031469">
    <property type="term" value="C:bacterial microcompartment"/>
    <property type="evidence" value="ECO:0007669"/>
    <property type="project" value="UniProtKB-SubCell"/>
</dbReference>
<dbReference type="PANTHER" id="PTHR36539:SF2">
    <property type="entry name" value="ETHANOLAMINE UTILIZATION PROTEIN"/>
    <property type="match status" value="1"/>
</dbReference>
<dbReference type="InterPro" id="IPR036677">
    <property type="entry name" value="EutN_CcmL_sf"/>
</dbReference>
<dbReference type="GeneID" id="83057052"/>
<dbReference type="Proteomes" id="UP000093044">
    <property type="component" value="Chromosome"/>
</dbReference>
<dbReference type="STRING" id="1197717.BED41_04180"/>